<protein>
    <submittedName>
        <fullName evidence="2">Capsule polysaccharide biosynthesis protein</fullName>
    </submittedName>
</protein>
<dbReference type="Proteomes" id="UP000736672">
    <property type="component" value="Unassembled WGS sequence"/>
</dbReference>
<dbReference type="AlphaFoldDB" id="A0A9P9JQS3"/>
<sequence length="195" mass="21919">MNPSKPNEPAKGSVKFIVGAVQTNFKKELQAYQKYEIWTRVLSWDRKWFYIVSHFVEKGAVKPRSWDIRGSWPTRSTVSKPEDWDKKILAVSMTKLVFKVGRLTVHPAIVLDASGLLPPRPGGWTAGDNERETSSGGSTIEDTAKVNNEQGEGAWDWRRIEAERLKGFKHAQHFAALDSLTETFDGGEDGAIGRF</sequence>
<dbReference type="OrthoDB" id="265761at2759"/>
<evidence type="ECO:0000313" key="2">
    <source>
        <dbReference type="EMBL" id="KAH7228383.1"/>
    </source>
</evidence>
<comment type="caution">
    <text evidence="2">The sequence shown here is derived from an EMBL/GenBank/DDBJ whole genome shotgun (WGS) entry which is preliminary data.</text>
</comment>
<name>A0A9P9JQS3_FUSSL</name>
<dbReference type="SUPFAM" id="SSF54637">
    <property type="entry name" value="Thioesterase/thiol ester dehydrase-isomerase"/>
    <property type="match status" value="1"/>
</dbReference>
<evidence type="ECO:0000313" key="3">
    <source>
        <dbReference type="Proteomes" id="UP000736672"/>
    </source>
</evidence>
<dbReference type="InterPro" id="IPR029069">
    <property type="entry name" value="HotDog_dom_sf"/>
</dbReference>
<keyword evidence="3" id="KW-1185">Reference proteome</keyword>
<dbReference type="InterPro" id="IPR051490">
    <property type="entry name" value="THEM6_lcsJ_thioesterase"/>
</dbReference>
<proteinExistence type="inferred from homology"/>
<reference evidence="2" key="1">
    <citation type="journal article" date="2021" name="Nat. Commun.">
        <title>Genetic determinants of endophytism in the Arabidopsis root mycobiome.</title>
        <authorList>
            <person name="Mesny F."/>
            <person name="Miyauchi S."/>
            <person name="Thiergart T."/>
            <person name="Pickel B."/>
            <person name="Atanasova L."/>
            <person name="Karlsson M."/>
            <person name="Huettel B."/>
            <person name="Barry K.W."/>
            <person name="Haridas S."/>
            <person name="Chen C."/>
            <person name="Bauer D."/>
            <person name="Andreopoulos W."/>
            <person name="Pangilinan J."/>
            <person name="LaButti K."/>
            <person name="Riley R."/>
            <person name="Lipzen A."/>
            <person name="Clum A."/>
            <person name="Drula E."/>
            <person name="Henrissat B."/>
            <person name="Kohler A."/>
            <person name="Grigoriev I.V."/>
            <person name="Martin F.M."/>
            <person name="Hacquard S."/>
        </authorList>
    </citation>
    <scope>NUCLEOTIDE SEQUENCE</scope>
    <source>
        <strain evidence="2">FSSC 5 MPI-SDFR-AT-0091</strain>
    </source>
</reference>
<evidence type="ECO:0000256" key="1">
    <source>
        <dbReference type="ARBA" id="ARBA00038476"/>
    </source>
</evidence>
<comment type="similarity">
    <text evidence="1">Belongs to the lcsJ thioesterase family.</text>
</comment>
<dbReference type="EMBL" id="JAGTJS010000045">
    <property type="protein sequence ID" value="KAH7228383.1"/>
    <property type="molecule type" value="Genomic_DNA"/>
</dbReference>
<organism evidence="2 3">
    <name type="scientific">Fusarium solani</name>
    <name type="common">Filamentous fungus</name>
    <dbReference type="NCBI Taxonomy" id="169388"/>
    <lineage>
        <taxon>Eukaryota</taxon>
        <taxon>Fungi</taxon>
        <taxon>Dikarya</taxon>
        <taxon>Ascomycota</taxon>
        <taxon>Pezizomycotina</taxon>
        <taxon>Sordariomycetes</taxon>
        <taxon>Hypocreomycetidae</taxon>
        <taxon>Hypocreales</taxon>
        <taxon>Nectriaceae</taxon>
        <taxon>Fusarium</taxon>
        <taxon>Fusarium solani species complex</taxon>
    </lineage>
</organism>
<dbReference type="PANTHER" id="PTHR12475">
    <property type="match status" value="1"/>
</dbReference>
<dbReference type="PANTHER" id="PTHR12475:SF4">
    <property type="entry name" value="PROTEIN THEM6"/>
    <property type="match status" value="1"/>
</dbReference>
<gene>
    <name evidence="2" type="ORF">B0J15DRAFT_473316</name>
</gene>
<accession>A0A9P9JQS3</accession>